<accession>A0A0C3DHX7</accession>
<dbReference type="Proteomes" id="UP000053989">
    <property type="component" value="Unassembled WGS sequence"/>
</dbReference>
<dbReference type="AlphaFoldDB" id="A0A0C3DHX7"/>
<reference evidence="1 2" key="1">
    <citation type="submission" date="2014-04" db="EMBL/GenBank/DDBJ databases">
        <authorList>
            <consortium name="DOE Joint Genome Institute"/>
            <person name="Kuo A."/>
            <person name="Kohler A."/>
            <person name="Nagy L.G."/>
            <person name="Floudas D."/>
            <person name="Copeland A."/>
            <person name="Barry K.W."/>
            <person name="Cichocki N."/>
            <person name="Veneault-Fourrey C."/>
            <person name="LaButti K."/>
            <person name="Lindquist E.A."/>
            <person name="Lipzen A."/>
            <person name="Lundell T."/>
            <person name="Morin E."/>
            <person name="Murat C."/>
            <person name="Sun H."/>
            <person name="Tunlid A."/>
            <person name="Henrissat B."/>
            <person name="Grigoriev I.V."/>
            <person name="Hibbett D.S."/>
            <person name="Martin F."/>
            <person name="Nordberg H.P."/>
            <person name="Cantor M.N."/>
            <person name="Hua S.X."/>
        </authorList>
    </citation>
    <scope>NUCLEOTIDE SEQUENCE [LARGE SCALE GENOMIC DNA]</scope>
    <source>
        <strain evidence="1 2">Foug A</strain>
    </source>
</reference>
<keyword evidence="2" id="KW-1185">Reference proteome</keyword>
<name>A0A0C3DHX7_9AGAM</name>
<evidence type="ECO:0000313" key="1">
    <source>
        <dbReference type="EMBL" id="KIM55964.1"/>
    </source>
</evidence>
<dbReference type="InParanoid" id="A0A0C3DHX7"/>
<reference evidence="2" key="2">
    <citation type="submission" date="2015-01" db="EMBL/GenBank/DDBJ databases">
        <title>Evolutionary Origins and Diversification of the Mycorrhizal Mutualists.</title>
        <authorList>
            <consortium name="DOE Joint Genome Institute"/>
            <consortium name="Mycorrhizal Genomics Consortium"/>
            <person name="Kohler A."/>
            <person name="Kuo A."/>
            <person name="Nagy L.G."/>
            <person name="Floudas D."/>
            <person name="Copeland A."/>
            <person name="Barry K.W."/>
            <person name="Cichocki N."/>
            <person name="Veneault-Fourrey C."/>
            <person name="LaButti K."/>
            <person name="Lindquist E.A."/>
            <person name="Lipzen A."/>
            <person name="Lundell T."/>
            <person name="Morin E."/>
            <person name="Murat C."/>
            <person name="Riley R."/>
            <person name="Ohm R."/>
            <person name="Sun H."/>
            <person name="Tunlid A."/>
            <person name="Henrissat B."/>
            <person name="Grigoriev I.V."/>
            <person name="Hibbett D.S."/>
            <person name="Martin F."/>
        </authorList>
    </citation>
    <scope>NUCLEOTIDE SEQUENCE [LARGE SCALE GENOMIC DNA]</scope>
    <source>
        <strain evidence="2">Foug A</strain>
    </source>
</reference>
<gene>
    <name evidence="1" type="ORF">SCLCIDRAFT_1148710</name>
</gene>
<sequence length="119" mass="13543">MIIVMPLLHERTEPPFGAIEEAVECFGQLFEVSSLDPFIYIPHERAGFAIHAQTLSCSPVYSQPRLPFYITLFNKVTCVNIFWVGSYFYVRLSHHGYVAPVHPTVHLRRKPDAVSPTTP</sequence>
<dbReference type="HOGENOM" id="CLU_2062837_0_0_1"/>
<protein>
    <submittedName>
        <fullName evidence="1">Uncharacterized protein</fullName>
    </submittedName>
</protein>
<dbReference type="EMBL" id="KN822125">
    <property type="protein sequence ID" value="KIM55964.1"/>
    <property type="molecule type" value="Genomic_DNA"/>
</dbReference>
<proteinExistence type="predicted"/>
<evidence type="ECO:0000313" key="2">
    <source>
        <dbReference type="Proteomes" id="UP000053989"/>
    </source>
</evidence>
<organism evidence="1 2">
    <name type="scientific">Scleroderma citrinum Foug A</name>
    <dbReference type="NCBI Taxonomy" id="1036808"/>
    <lineage>
        <taxon>Eukaryota</taxon>
        <taxon>Fungi</taxon>
        <taxon>Dikarya</taxon>
        <taxon>Basidiomycota</taxon>
        <taxon>Agaricomycotina</taxon>
        <taxon>Agaricomycetes</taxon>
        <taxon>Agaricomycetidae</taxon>
        <taxon>Boletales</taxon>
        <taxon>Sclerodermatineae</taxon>
        <taxon>Sclerodermataceae</taxon>
        <taxon>Scleroderma</taxon>
    </lineage>
</organism>